<reference evidence="2" key="1">
    <citation type="submission" date="2022-12" db="EMBL/GenBank/DDBJ databases">
        <authorList>
            <person name="Petersen C."/>
        </authorList>
    </citation>
    <scope>NUCLEOTIDE SEQUENCE</scope>
    <source>
        <strain evidence="2">IBT 16125</strain>
    </source>
</reference>
<dbReference type="SUPFAM" id="SSF51735">
    <property type="entry name" value="NAD(P)-binding Rossmann-fold domains"/>
    <property type="match status" value="1"/>
</dbReference>
<sequence>MIPRIFITGASGFVGGTTTGALRKAHPDYEVVVLVRNEGQVNTLRQAWPDVEIIIGTLDDDGILATEGGKADVVLHIASSDHMNAPQSIIAGMGRGKKGRFIHISGTGVINDVSTSLGDESTKVYDDVKDIQEIINLPMTAYHRSVDDAVIISGQEYGVPTAIICPPMIHGVGKGPCKKRSIQIPILIEAIVERGRAFTVGQGNNKWDHIHVRDLANAIVLMVEEALKPNGGAATWGPQGYYFVEAGEFAWREISAELAHLLHAQAKIASSEVDKLTVEEATKVHWWAPVLWGGNSRSRASRIRTLEWMPDITTVSPTLPEMIQQVLK</sequence>
<dbReference type="GO" id="GO:0004029">
    <property type="term" value="F:aldehyde dehydrogenase (NAD+) activity"/>
    <property type="evidence" value="ECO:0007669"/>
    <property type="project" value="TreeGrafter"/>
</dbReference>
<feature type="domain" description="NAD-dependent epimerase/dehydratase" evidence="1">
    <location>
        <begin position="5"/>
        <end position="225"/>
    </location>
</feature>
<protein>
    <submittedName>
        <fullName evidence="2">Nucleoside-diphosphate-sugar epimerase</fullName>
    </submittedName>
</protein>
<dbReference type="InterPro" id="IPR001509">
    <property type="entry name" value="Epimerase_deHydtase"/>
</dbReference>
<dbReference type="InterPro" id="IPR036291">
    <property type="entry name" value="NAD(P)-bd_dom_sf"/>
</dbReference>
<dbReference type="EMBL" id="JAPVEA010000009">
    <property type="protein sequence ID" value="KAJ5433438.1"/>
    <property type="molecule type" value="Genomic_DNA"/>
</dbReference>
<evidence type="ECO:0000313" key="3">
    <source>
        <dbReference type="Proteomes" id="UP001213681"/>
    </source>
</evidence>
<dbReference type="Pfam" id="PF01370">
    <property type="entry name" value="Epimerase"/>
    <property type="match status" value="1"/>
</dbReference>
<proteinExistence type="predicted"/>
<name>A0AAD6FXI3_9EURO</name>
<reference evidence="2" key="2">
    <citation type="journal article" date="2023" name="IMA Fungus">
        <title>Comparative genomic study of the Penicillium genus elucidates a diverse pangenome and 15 lateral gene transfer events.</title>
        <authorList>
            <person name="Petersen C."/>
            <person name="Sorensen T."/>
            <person name="Nielsen M.R."/>
            <person name="Sondergaard T.E."/>
            <person name="Sorensen J.L."/>
            <person name="Fitzpatrick D.A."/>
            <person name="Frisvad J.C."/>
            <person name="Nielsen K.L."/>
        </authorList>
    </citation>
    <scope>NUCLEOTIDE SEQUENCE</scope>
    <source>
        <strain evidence="2">IBT 16125</strain>
    </source>
</reference>
<gene>
    <name evidence="2" type="ORF">N7458_012594</name>
</gene>
<evidence type="ECO:0000259" key="1">
    <source>
        <dbReference type="Pfam" id="PF01370"/>
    </source>
</evidence>
<dbReference type="GO" id="GO:0005737">
    <property type="term" value="C:cytoplasm"/>
    <property type="evidence" value="ECO:0007669"/>
    <property type="project" value="TreeGrafter"/>
</dbReference>
<keyword evidence="3" id="KW-1185">Reference proteome</keyword>
<dbReference type="GeneID" id="81606218"/>
<dbReference type="Proteomes" id="UP001213681">
    <property type="component" value="Unassembled WGS sequence"/>
</dbReference>
<comment type="caution">
    <text evidence="2">The sequence shown here is derived from an EMBL/GenBank/DDBJ whole genome shotgun (WGS) entry which is preliminary data.</text>
</comment>
<dbReference type="RefSeq" id="XP_056760729.1">
    <property type="nucleotide sequence ID" value="XM_056915975.1"/>
</dbReference>
<dbReference type="Gene3D" id="3.40.50.720">
    <property type="entry name" value="NAD(P)-binding Rossmann-like Domain"/>
    <property type="match status" value="1"/>
</dbReference>
<dbReference type="AlphaFoldDB" id="A0AAD6FXI3"/>
<accession>A0AAD6FXI3</accession>
<dbReference type="PANTHER" id="PTHR48079:SF6">
    <property type="entry name" value="NAD(P)-BINDING DOMAIN-CONTAINING PROTEIN-RELATED"/>
    <property type="match status" value="1"/>
</dbReference>
<organism evidence="2 3">
    <name type="scientific">Penicillium daleae</name>
    <dbReference type="NCBI Taxonomy" id="63821"/>
    <lineage>
        <taxon>Eukaryota</taxon>
        <taxon>Fungi</taxon>
        <taxon>Dikarya</taxon>
        <taxon>Ascomycota</taxon>
        <taxon>Pezizomycotina</taxon>
        <taxon>Eurotiomycetes</taxon>
        <taxon>Eurotiomycetidae</taxon>
        <taxon>Eurotiales</taxon>
        <taxon>Aspergillaceae</taxon>
        <taxon>Penicillium</taxon>
    </lineage>
</organism>
<dbReference type="PANTHER" id="PTHR48079">
    <property type="entry name" value="PROTEIN YEEZ"/>
    <property type="match status" value="1"/>
</dbReference>
<evidence type="ECO:0000313" key="2">
    <source>
        <dbReference type="EMBL" id="KAJ5433438.1"/>
    </source>
</evidence>
<dbReference type="InterPro" id="IPR051783">
    <property type="entry name" value="NAD(P)-dependent_oxidoreduct"/>
</dbReference>